<evidence type="ECO:0008006" key="5">
    <source>
        <dbReference type="Google" id="ProtNLM"/>
    </source>
</evidence>
<gene>
    <name evidence="3" type="ORF">PMF13cell1_03432</name>
</gene>
<organism evidence="3 4">
    <name type="scientific">Blautia producta</name>
    <dbReference type="NCBI Taxonomy" id="33035"/>
    <lineage>
        <taxon>Bacteria</taxon>
        <taxon>Bacillati</taxon>
        <taxon>Bacillota</taxon>
        <taxon>Clostridia</taxon>
        <taxon>Lachnospirales</taxon>
        <taxon>Lachnospiraceae</taxon>
        <taxon>Blautia</taxon>
    </lineage>
</organism>
<dbReference type="EMBL" id="CP035945">
    <property type="protein sequence ID" value="QBE97869.1"/>
    <property type="molecule type" value="Genomic_DNA"/>
</dbReference>
<dbReference type="Proteomes" id="UP000289794">
    <property type="component" value="Chromosome"/>
</dbReference>
<reference evidence="3 4" key="1">
    <citation type="submission" date="2019-01" db="EMBL/GenBank/DDBJ databases">
        <title>PMF-metabolizing Aryl O-demethylase.</title>
        <authorList>
            <person name="Kim M."/>
        </authorList>
    </citation>
    <scope>NUCLEOTIDE SEQUENCE [LARGE SCALE GENOMIC DNA]</scope>
    <source>
        <strain evidence="3 4">PMF1</strain>
    </source>
</reference>
<feature type="signal peptide" evidence="2">
    <location>
        <begin position="1"/>
        <end position="24"/>
    </location>
</feature>
<dbReference type="RefSeq" id="WP_130181489.1">
    <property type="nucleotide sequence ID" value="NZ_CP035945.1"/>
</dbReference>
<proteinExistence type="predicted"/>
<feature type="chain" id="PRO_5020303232" description="SH3 domain-containing protein" evidence="2">
    <location>
        <begin position="25"/>
        <end position="261"/>
    </location>
</feature>
<dbReference type="KEGG" id="bpro:PMF13cell1_03432"/>
<accession>A0A4P6M024</accession>
<evidence type="ECO:0000256" key="1">
    <source>
        <dbReference type="SAM" id="Phobius"/>
    </source>
</evidence>
<keyword evidence="1" id="KW-1133">Transmembrane helix</keyword>
<feature type="transmembrane region" description="Helical" evidence="1">
    <location>
        <begin position="231"/>
        <end position="255"/>
    </location>
</feature>
<sequence length="261" mass="29695">MKKGVRVFLLLVVCLGIHVTDVSADLIFEPQNAFYKLHANKCEYVNHTYTVNGYGGKTELYKSPLSDKVIAVMKNNEEHYISYVYTDEKGNTWGLVEDSENKEGWVPMVYMFTHYGGDSFLEGYKSQIKKEEGSIDIDSGEKIYYFAYPGSGDPYNLNNVKTEGYSLNYDRVFIDEEGLKWAYVNYYYQGWNTFWICMDDPSNPNLPVREVDNEMPEPPESIDRVGGGITVSVWLVAGLVAVVMMVTGCLIWGTYGKRGKL</sequence>
<keyword evidence="2" id="KW-0732">Signal</keyword>
<keyword evidence="1" id="KW-0812">Transmembrane</keyword>
<evidence type="ECO:0000313" key="3">
    <source>
        <dbReference type="EMBL" id="QBE97869.1"/>
    </source>
</evidence>
<keyword evidence="1" id="KW-0472">Membrane</keyword>
<evidence type="ECO:0000256" key="2">
    <source>
        <dbReference type="SAM" id="SignalP"/>
    </source>
</evidence>
<evidence type="ECO:0000313" key="4">
    <source>
        <dbReference type="Proteomes" id="UP000289794"/>
    </source>
</evidence>
<dbReference type="AlphaFoldDB" id="A0A4P6M024"/>
<name>A0A4P6M024_9FIRM</name>
<protein>
    <recommendedName>
        <fullName evidence="5">SH3 domain-containing protein</fullName>
    </recommendedName>
</protein>